<evidence type="ECO:0000256" key="1">
    <source>
        <dbReference type="ARBA" id="ARBA00000085"/>
    </source>
</evidence>
<dbReference type="EMBL" id="FOCI01000001">
    <property type="protein sequence ID" value="SEM50442.1"/>
    <property type="molecule type" value="Genomic_DNA"/>
</dbReference>
<keyword evidence="3" id="KW-0597">Phosphoprotein</keyword>
<evidence type="ECO:0000259" key="8">
    <source>
        <dbReference type="PROSITE" id="PS50109"/>
    </source>
</evidence>
<reference evidence="9 10" key="1">
    <citation type="submission" date="2016-10" db="EMBL/GenBank/DDBJ databases">
        <authorList>
            <person name="de Groot N.N."/>
        </authorList>
    </citation>
    <scope>NUCLEOTIDE SEQUENCE [LARGE SCALE GENOMIC DNA]</scope>
    <source>
        <strain evidence="9 10">DSM 16213</strain>
    </source>
</reference>
<evidence type="ECO:0000313" key="9">
    <source>
        <dbReference type="EMBL" id="SEM50442.1"/>
    </source>
</evidence>
<keyword evidence="6" id="KW-0902">Two-component regulatory system</keyword>
<feature type="transmembrane region" description="Helical" evidence="7">
    <location>
        <begin position="6"/>
        <end position="27"/>
    </location>
</feature>
<proteinExistence type="predicted"/>
<keyword evidence="4" id="KW-0808">Transferase</keyword>
<evidence type="ECO:0000256" key="7">
    <source>
        <dbReference type="SAM" id="Phobius"/>
    </source>
</evidence>
<dbReference type="Gene3D" id="1.10.287.130">
    <property type="match status" value="1"/>
</dbReference>
<dbReference type="SMART" id="SM00387">
    <property type="entry name" value="HATPase_c"/>
    <property type="match status" value="1"/>
</dbReference>
<dbReference type="InterPro" id="IPR036097">
    <property type="entry name" value="HisK_dim/P_sf"/>
</dbReference>
<dbReference type="STRING" id="245187.SAMN04488003_101344"/>
<keyword evidence="5 9" id="KW-0418">Kinase</keyword>
<organism evidence="9 10">
    <name type="scientific">Loktanella fryxellensis</name>
    <dbReference type="NCBI Taxonomy" id="245187"/>
    <lineage>
        <taxon>Bacteria</taxon>
        <taxon>Pseudomonadati</taxon>
        <taxon>Pseudomonadota</taxon>
        <taxon>Alphaproteobacteria</taxon>
        <taxon>Rhodobacterales</taxon>
        <taxon>Roseobacteraceae</taxon>
        <taxon>Loktanella</taxon>
    </lineage>
</organism>
<dbReference type="SUPFAM" id="SSF55874">
    <property type="entry name" value="ATPase domain of HSP90 chaperone/DNA topoisomerase II/histidine kinase"/>
    <property type="match status" value="1"/>
</dbReference>
<keyword evidence="7" id="KW-1133">Transmembrane helix</keyword>
<dbReference type="InterPro" id="IPR004358">
    <property type="entry name" value="Sig_transdc_His_kin-like_C"/>
</dbReference>
<dbReference type="Gene3D" id="3.30.565.10">
    <property type="entry name" value="Histidine kinase-like ATPase, C-terminal domain"/>
    <property type="match status" value="1"/>
</dbReference>
<dbReference type="InterPro" id="IPR005467">
    <property type="entry name" value="His_kinase_dom"/>
</dbReference>
<dbReference type="InterPro" id="IPR036890">
    <property type="entry name" value="HATPase_C_sf"/>
</dbReference>
<dbReference type="AlphaFoldDB" id="A0A1H7YW14"/>
<dbReference type="EC" id="2.7.13.3" evidence="2"/>
<dbReference type="InterPro" id="IPR003594">
    <property type="entry name" value="HATPase_dom"/>
</dbReference>
<dbReference type="GO" id="GO:0000155">
    <property type="term" value="F:phosphorelay sensor kinase activity"/>
    <property type="evidence" value="ECO:0007669"/>
    <property type="project" value="InterPro"/>
</dbReference>
<dbReference type="PRINTS" id="PR00344">
    <property type="entry name" value="BCTRLSENSOR"/>
</dbReference>
<dbReference type="Pfam" id="PF02518">
    <property type="entry name" value="HATPase_c"/>
    <property type="match status" value="1"/>
</dbReference>
<evidence type="ECO:0000256" key="5">
    <source>
        <dbReference type="ARBA" id="ARBA00022777"/>
    </source>
</evidence>
<dbReference type="OrthoDB" id="9801651at2"/>
<name>A0A1H7YW14_9RHOB</name>
<dbReference type="InterPro" id="IPR003661">
    <property type="entry name" value="HisK_dim/P_dom"/>
</dbReference>
<dbReference type="PANTHER" id="PTHR43711:SF1">
    <property type="entry name" value="HISTIDINE KINASE 1"/>
    <property type="match status" value="1"/>
</dbReference>
<dbReference type="CDD" id="cd00082">
    <property type="entry name" value="HisKA"/>
    <property type="match status" value="1"/>
</dbReference>
<sequence length="312" mass="34190">MFSDSSVGFIASLITAVLVLAGLIVMIRKLNRSNMRMLQFMTESIDAIGEGIVVFDRQDRVALVNPRYSKMMRSNQPAVAKKSRFIGKVSHELRTPLTVINGYIACLVKAAERAAEGADPDRNVAQIKAHGARIQSAASHMRRIVEDLLDWSNNERGRLVMDRAPFAMDALLRDVTDDFRMEIERKGLVLETAIGGAQVMGDRARLKQVICNLLSNALRFTDAGRIVVTLASDRDEVRMAVADTGIGVAPQDHARIFETFHQVDNSDARTYGGLGLGLAIVAEIVRQHGGRIQVDSDLGTGAVMTLRLPTHA</sequence>
<dbReference type="PANTHER" id="PTHR43711">
    <property type="entry name" value="TWO-COMPONENT HISTIDINE KINASE"/>
    <property type="match status" value="1"/>
</dbReference>
<dbReference type="RefSeq" id="WP_089897993.1">
    <property type="nucleotide sequence ID" value="NZ_FOCI01000001.1"/>
</dbReference>
<protein>
    <recommendedName>
        <fullName evidence="2">histidine kinase</fullName>
        <ecNumber evidence="2">2.7.13.3</ecNumber>
    </recommendedName>
</protein>
<dbReference type="SUPFAM" id="SSF47384">
    <property type="entry name" value="Homodimeric domain of signal transducing histidine kinase"/>
    <property type="match status" value="1"/>
</dbReference>
<dbReference type="Pfam" id="PF00512">
    <property type="entry name" value="HisKA"/>
    <property type="match status" value="1"/>
</dbReference>
<dbReference type="CDD" id="cd16922">
    <property type="entry name" value="HATPase_EvgS-ArcB-TorS-like"/>
    <property type="match status" value="1"/>
</dbReference>
<dbReference type="Proteomes" id="UP000199585">
    <property type="component" value="Unassembled WGS sequence"/>
</dbReference>
<dbReference type="FunFam" id="3.30.565.10:FF:000010">
    <property type="entry name" value="Sensor histidine kinase RcsC"/>
    <property type="match status" value="1"/>
</dbReference>
<feature type="domain" description="Histidine kinase" evidence="8">
    <location>
        <begin position="88"/>
        <end position="312"/>
    </location>
</feature>
<keyword evidence="7" id="KW-0812">Transmembrane</keyword>
<evidence type="ECO:0000256" key="6">
    <source>
        <dbReference type="ARBA" id="ARBA00023012"/>
    </source>
</evidence>
<evidence type="ECO:0000313" key="10">
    <source>
        <dbReference type="Proteomes" id="UP000199585"/>
    </source>
</evidence>
<dbReference type="SMART" id="SM00388">
    <property type="entry name" value="HisKA"/>
    <property type="match status" value="1"/>
</dbReference>
<gene>
    <name evidence="9" type="ORF">SAMN04488003_101344</name>
</gene>
<evidence type="ECO:0000256" key="4">
    <source>
        <dbReference type="ARBA" id="ARBA00022679"/>
    </source>
</evidence>
<dbReference type="PROSITE" id="PS50109">
    <property type="entry name" value="HIS_KIN"/>
    <property type="match status" value="1"/>
</dbReference>
<evidence type="ECO:0000256" key="3">
    <source>
        <dbReference type="ARBA" id="ARBA00022553"/>
    </source>
</evidence>
<accession>A0A1H7YW14</accession>
<comment type="catalytic activity">
    <reaction evidence="1">
        <text>ATP + protein L-histidine = ADP + protein N-phospho-L-histidine.</text>
        <dbReference type="EC" id="2.7.13.3"/>
    </reaction>
</comment>
<keyword evidence="10" id="KW-1185">Reference proteome</keyword>
<dbReference type="InterPro" id="IPR050736">
    <property type="entry name" value="Sensor_HK_Regulatory"/>
</dbReference>
<keyword evidence="7" id="KW-0472">Membrane</keyword>
<evidence type="ECO:0000256" key="2">
    <source>
        <dbReference type="ARBA" id="ARBA00012438"/>
    </source>
</evidence>